<dbReference type="GO" id="GO:0004128">
    <property type="term" value="F:cytochrome-b5 reductase activity, acting on NAD(P)H"/>
    <property type="evidence" value="ECO:0007669"/>
    <property type="project" value="TreeGrafter"/>
</dbReference>
<evidence type="ECO:0000256" key="3">
    <source>
        <dbReference type="ARBA" id="ARBA00023004"/>
    </source>
</evidence>
<dbReference type="PROSITE" id="PS00191">
    <property type="entry name" value="CYTOCHROME_B5_1"/>
    <property type="match status" value="1"/>
</dbReference>
<evidence type="ECO:0000256" key="5">
    <source>
        <dbReference type="SAM" id="MobiDB-lite"/>
    </source>
</evidence>
<dbReference type="SUPFAM" id="SSF55856">
    <property type="entry name" value="Cytochrome b5-like heme/steroid binding domain"/>
    <property type="match status" value="1"/>
</dbReference>
<keyword evidence="2 4" id="KW-0479">Metal-binding</keyword>
<gene>
    <name evidence="7" type="ORF">BDEG_22557</name>
</gene>
<dbReference type="InterPro" id="IPR051872">
    <property type="entry name" value="Cytochrome_b5/Flavoprotein_Rdt"/>
</dbReference>
<feature type="domain" description="Cytochrome b5 heme-binding" evidence="6">
    <location>
        <begin position="108"/>
        <end position="184"/>
    </location>
</feature>
<dbReference type="PANTHER" id="PTHR46237">
    <property type="entry name" value="CYTOCHROME B5 REDUCTASE 4 FAMILY MEMBER"/>
    <property type="match status" value="1"/>
</dbReference>
<reference evidence="7 8" key="2">
    <citation type="submission" date="2016-05" db="EMBL/GenBank/DDBJ databases">
        <title>Lineage-specific infection strategies underlie the spectrum of fungal disease in amphibians.</title>
        <authorList>
            <person name="Cuomo C.A."/>
            <person name="Farrer R.A."/>
            <person name="James T."/>
            <person name="Longcore J."/>
            <person name="Birren B."/>
        </authorList>
    </citation>
    <scope>NUCLEOTIDE SEQUENCE [LARGE SCALE GENOMIC DNA]</scope>
    <source>
        <strain evidence="7 8">JEL423</strain>
    </source>
</reference>
<dbReference type="STRING" id="403673.A0A177WEW1"/>
<dbReference type="GO" id="GO:0005737">
    <property type="term" value="C:cytoplasm"/>
    <property type="evidence" value="ECO:0007669"/>
    <property type="project" value="TreeGrafter"/>
</dbReference>
<keyword evidence="3 4" id="KW-0408">Iron</keyword>
<dbReference type="EMBL" id="DS022302">
    <property type="protein sequence ID" value="OAJ38648.1"/>
    <property type="molecule type" value="Genomic_DNA"/>
</dbReference>
<protein>
    <recommendedName>
        <fullName evidence="6">Cytochrome b5 heme-binding domain-containing protein</fullName>
    </recommendedName>
</protein>
<dbReference type="InterPro" id="IPR018506">
    <property type="entry name" value="Cyt_B5_heme-BS"/>
</dbReference>
<keyword evidence="1 4" id="KW-0349">Heme</keyword>
<comment type="similarity">
    <text evidence="4">Belongs to the cytochrome b5 family.</text>
</comment>
<name>A0A177WEW1_BATDL</name>
<feature type="region of interest" description="Disordered" evidence="5">
    <location>
        <begin position="1"/>
        <end position="29"/>
    </location>
</feature>
<dbReference type="InterPro" id="IPR036400">
    <property type="entry name" value="Cyt_B5-like_heme/steroid_sf"/>
</dbReference>
<dbReference type="AlphaFoldDB" id="A0A177WEW1"/>
<dbReference type="GO" id="GO:0046872">
    <property type="term" value="F:metal ion binding"/>
    <property type="evidence" value="ECO:0007669"/>
    <property type="project" value="UniProtKB-UniRule"/>
</dbReference>
<accession>A0A177WEW1</accession>
<organism evidence="7 8">
    <name type="scientific">Batrachochytrium dendrobatidis (strain JEL423)</name>
    <dbReference type="NCBI Taxonomy" id="403673"/>
    <lineage>
        <taxon>Eukaryota</taxon>
        <taxon>Fungi</taxon>
        <taxon>Fungi incertae sedis</taxon>
        <taxon>Chytridiomycota</taxon>
        <taxon>Chytridiomycota incertae sedis</taxon>
        <taxon>Chytridiomycetes</taxon>
        <taxon>Rhizophydiales</taxon>
        <taxon>Rhizophydiales incertae sedis</taxon>
        <taxon>Batrachochytrium</taxon>
    </lineage>
</organism>
<evidence type="ECO:0000256" key="1">
    <source>
        <dbReference type="ARBA" id="ARBA00022617"/>
    </source>
</evidence>
<dbReference type="PROSITE" id="PS50255">
    <property type="entry name" value="CYTOCHROME_B5_2"/>
    <property type="match status" value="1"/>
</dbReference>
<proteinExistence type="inferred from homology"/>
<sequence>MLQLSLPLSDTNTKSDTFKIPSTTSTHSITRPVQSSTESIQSIQSIQSTQPIQRNNEMFPMIGGPQRASLSTGPGIRRKVGLLPGYSPLDWARLKSSNTDMRAGITQLQRFTKEDLALHKSKTDMWMSFRGKVYNVTPYVSFHPGGSAQLMRGAGKDITELFLKIHPWVNIDMVLDKCWIGYLI</sequence>
<dbReference type="SMART" id="SM01117">
    <property type="entry name" value="Cyt-b5"/>
    <property type="match status" value="1"/>
</dbReference>
<evidence type="ECO:0000256" key="4">
    <source>
        <dbReference type="RuleBase" id="RU362121"/>
    </source>
</evidence>
<evidence type="ECO:0000256" key="2">
    <source>
        <dbReference type="ARBA" id="ARBA00022723"/>
    </source>
</evidence>
<reference evidence="7 8" key="1">
    <citation type="submission" date="2006-10" db="EMBL/GenBank/DDBJ databases">
        <title>The Genome Sequence of Batrachochytrium dendrobatidis JEL423.</title>
        <authorList>
            <consortium name="The Broad Institute Genome Sequencing Platform"/>
            <person name="Birren B."/>
            <person name="Lander E."/>
            <person name="Galagan J."/>
            <person name="Cuomo C."/>
            <person name="Devon K."/>
            <person name="Jaffe D."/>
            <person name="Butler J."/>
            <person name="Alvarez P."/>
            <person name="Gnerre S."/>
            <person name="Grabherr M."/>
            <person name="Kleber M."/>
            <person name="Mauceli E."/>
            <person name="Brockman W."/>
            <person name="Young S."/>
            <person name="LaButti K."/>
            <person name="Sykes S."/>
            <person name="DeCaprio D."/>
            <person name="Crawford M."/>
            <person name="Koehrsen M."/>
            <person name="Engels R."/>
            <person name="Montgomery P."/>
            <person name="Pearson M."/>
            <person name="Howarth C."/>
            <person name="Larson L."/>
            <person name="White J."/>
            <person name="O'Leary S."/>
            <person name="Kodira C."/>
            <person name="Zeng Q."/>
            <person name="Yandava C."/>
            <person name="Alvarado L."/>
            <person name="Longcore J."/>
            <person name="James T."/>
        </authorList>
    </citation>
    <scope>NUCLEOTIDE SEQUENCE [LARGE SCALE GENOMIC DNA]</scope>
    <source>
        <strain evidence="7 8">JEL423</strain>
    </source>
</reference>
<evidence type="ECO:0000313" key="8">
    <source>
        <dbReference type="Proteomes" id="UP000077115"/>
    </source>
</evidence>
<dbReference type="FunFam" id="3.10.120.10:FF:000001">
    <property type="entry name" value="Cytochrome b5 reductase 4"/>
    <property type="match status" value="1"/>
</dbReference>
<dbReference type="Pfam" id="PF00173">
    <property type="entry name" value="Cyt-b5"/>
    <property type="match status" value="1"/>
</dbReference>
<dbReference type="InterPro" id="IPR001199">
    <property type="entry name" value="Cyt_B5-like_heme/steroid-bd"/>
</dbReference>
<dbReference type="VEuPathDB" id="FungiDB:BDEG_22557"/>
<dbReference type="OrthoDB" id="432299at2759"/>
<dbReference type="GO" id="GO:0020037">
    <property type="term" value="F:heme binding"/>
    <property type="evidence" value="ECO:0007669"/>
    <property type="project" value="UniProtKB-UniRule"/>
</dbReference>
<evidence type="ECO:0000259" key="6">
    <source>
        <dbReference type="PROSITE" id="PS50255"/>
    </source>
</evidence>
<dbReference type="Gene3D" id="3.10.120.10">
    <property type="entry name" value="Cytochrome b5-like heme/steroid binding domain"/>
    <property type="match status" value="1"/>
</dbReference>
<dbReference type="Proteomes" id="UP000077115">
    <property type="component" value="Unassembled WGS sequence"/>
</dbReference>
<dbReference type="PANTHER" id="PTHR46237:SF1">
    <property type="entry name" value="CYTOCHROME B5 REDUCTASE 4"/>
    <property type="match status" value="1"/>
</dbReference>
<evidence type="ECO:0000313" key="7">
    <source>
        <dbReference type="EMBL" id="OAJ38648.1"/>
    </source>
</evidence>